<sequence length="185" mass="20364">MKVISTKRVVHLAPFSVILFLVTFCNGCKNKIDFPQSDATPPTYKWVVQVQNNNNDQFEFTTTGQQLSLNKNYNYRVFFIAYDYNGGVKSVSLKGEGLTACPRSNVANIGSVSYNDNAVLWPDVDGQVQTSAFRLATFDISCRYLQGSIFPQAFTGPGGKVVLMGNAENYHGGQTTSILSIINIP</sequence>
<dbReference type="Proteomes" id="UP000664698">
    <property type="component" value="Unassembled WGS sequence"/>
</dbReference>
<evidence type="ECO:0008006" key="3">
    <source>
        <dbReference type="Google" id="ProtNLM"/>
    </source>
</evidence>
<name>A0ABS3BMF2_9BACT</name>
<keyword evidence="2" id="KW-1185">Reference proteome</keyword>
<dbReference type="EMBL" id="JAFKCW010000001">
    <property type="protein sequence ID" value="MBN7800240.1"/>
    <property type="molecule type" value="Genomic_DNA"/>
</dbReference>
<protein>
    <recommendedName>
        <fullName evidence="3">Gliding motility-associated lipoprotein GldH</fullName>
    </recommendedName>
</protein>
<evidence type="ECO:0000313" key="1">
    <source>
        <dbReference type="EMBL" id="MBN7800240.1"/>
    </source>
</evidence>
<reference evidence="1 2" key="1">
    <citation type="submission" date="2021-03" db="EMBL/GenBank/DDBJ databases">
        <title>novel species isolated from a fishpond in China.</title>
        <authorList>
            <person name="Lu H."/>
            <person name="Cai Z."/>
        </authorList>
    </citation>
    <scope>NUCLEOTIDE SEQUENCE [LARGE SCALE GENOMIC DNA]</scope>
    <source>
        <strain evidence="1 2">JCM 31546</strain>
    </source>
</reference>
<dbReference type="RefSeq" id="WP_206568195.1">
    <property type="nucleotide sequence ID" value="NZ_JAFKCW010000001.1"/>
</dbReference>
<evidence type="ECO:0000313" key="2">
    <source>
        <dbReference type="Proteomes" id="UP000664698"/>
    </source>
</evidence>
<organism evidence="1 2">
    <name type="scientific">Algoriphagus aestuariicola</name>
    <dbReference type="NCBI Taxonomy" id="1852016"/>
    <lineage>
        <taxon>Bacteria</taxon>
        <taxon>Pseudomonadati</taxon>
        <taxon>Bacteroidota</taxon>
        <taxon>Cytophagia</taxon>
        <taxon>Cytophagales</taxon>
        <taxon>Cyclobacteriaceae</taxon>
        <taxon>Algoriphagus</taxon>
    </lineage>
</organism>
<gene>
    <name evidence="1" type="ORF">J0A67_05170</name>
</gene>
<proteinExistence type="predicted"/>
<accession>A0ABS3BMF2</accession>
<comment type="caution">
    <text evidence="1">The sequence shown here is derived from an EMBL/GenBank/DDBJ whole genome shotgun (WGS) entry which is preliminary data.</text>
</comment>